<reference evidence="1" key="2">
    <citation type="journal article" date="2015" name="Fish Shellfish Immunol.">
        <title>Early steps in the European eel (Anguilla anguilla)-Vibrio vulnificus interaction in the gills: Role of the RtxA13 toxin.</title>
        <authorList>
            <person name="Callol A."/>
            <person name="Pajuelo D."/>
            <person name="Ebbesson L."/>
            <person name="Teles M."/>
            <person name="MacKenzie S."/>
            <person name="Amaro C."/>
        </authorList>
    </citation>
    <scope>NUCLEOTIDE SEQUENCE</scope>
</reference>
<sequence>MGYYIEHLKKKDNNLNLY</sequence>
<proteinExistence type="predicted"/>
<dbReference type="EMBL" id="GBXM01064187">
    <property type="protein sequence ID" value="JAH44390.1"/>
    <property type="molecule type" value="Transcribed_RNA"/>
</dbReference>
<name>A0A0E9SUS6_ANGAN</name>
<organism evidence="1">
    <name type="scientific">Anguilla anguilla</name>
    <name type="common">European freshwater eel</name>
    <name type="synonym">Muraena anguilla</name>
    <dbReference type="NCBI Taxonomy" id="7936"/>
    <lineage>
        <taxon>Eukaryota</taxon>
        <taxon>Metazoa</taxon>
        <taxon>Chordata</taxon>
        <taxon>Craniata</taxon>
        <taxon>Vertebrata</taxon>
        <taxon>Euteleostomi</taxon>
        <taxon>Actinopterygii</taxon>
        <taxon>Neopterygii</taxon>
        <taxon>Teleostei</taxon>
        <taxon>Anguilliformes</taxon>
        <taxon>Anguillidae</taxon>
        <taxon>Anguilla</taxon>
    </lineage>
</organism>
<dbReference type="AlphaFoldDB" id="A0A0E9SUS6"/>
<accession>A0A0E9SUS6</accession>
<reference evidence="1" key="1">
    <citation type="submission" date="2014-11" db="EMBL/GenBank/DDBJ databases">
        <authorList>
            <person name="Amaro Gonzalez C."/>
        </authorList>
    </citation>
    <scope>NUCLEOTIDE SEQUENCE</scope>
</reference>
<evidence type="ECO:0000313" key="1">
    <source>
        <dbReference type="EMBL" id="JAH44390.1"/>
    </source>
</evidence>
<protein>
    <submittedName>
        <fullName evidence="1">Uncharacterized protein</fullName>
    </submittedName>
</protein>